<organism evidence="4">
    <name type="scientific">Candidatus Kentrum sp. TUN</name>
    <dbReference type="NCBI Taxonomy" id="2126343"/>
    <lineage>
        <taxon>Bacteria</taxon>
        <taxon>Pseudomonadati</taxon>
        <taxon>Pseudomonadota</taxon>
        <taxon>Gammaproteobacteria</taxon>
        <taxon>Candidatus Kentrum</taxon>
    </lineage>
</organism>
<feature type="domain" description="Fibronectin type-III" evidence="1">
    <location>
        <begin position="79"/>
        <end position="167"/>
    </location>
</feature>
<evidence type="ECO:0000313" key="4">
    <source>
        <dbReference type="EMBL" id="VFK62469.1"/>
    </source>
</evidence>
<evidence type="ECO:0000259" key="1">
    <source>
        <dbReference type="PROSITE" id="PS50853"/>
    </source>
</evidence>
<name>A0A451A8X6_9GAMM</name>
<dbReference type="SMART" id="SM00060">
    <property type="entry name" value="FN3"/>
    <property type="match status" value="1"/>
</dbReference>
<proteinExistence type="predicted"/>
<dbReference type="InterPro" id="IPR003961">
    <property type="entry name" value="FN3_dom"/>
</dbReference>
<gene>
    <name evidence="2" type="ORF">BECKTUN1418D_GA0071000_103421</name>
    <name evidence="4" type="ORF">BECKTUN1418E_GA0071001_108013</name>
    <name evidence="3" type="ORF">BECKTUN1418F_GA0071002_108213</name>
</gene>
<dbReference type="SUPFAM" id="SSF49265">
    <property type="entry name" value="Fibronectin type III"/>
    <property type="match status" value="1"/>
</dbReference>
<dbReference type="CDD" id="cd00063">
    <property type="entry name" value="FN3"/>
    <property type="match status" value="1"/>
</dbReference>
<dbReference type="EMBL" id="CAADFV010000080">
    <property type="protein sequence ID" value="VFK62469.1"/>
    <property type="molecule type" value="Genomic_DNA"/>
</dbReference>
<dbReference type="EMBL" id="CAADFY010000082">
    <property type="protein sequence ID" value="VFK56218.1"/>
    <property type="molecule type" value="Genomic_DNA"/>
</dbReference>
<dbReference type="EMBL" id="CAADFX010000034">
    <property type="protein sequence ID" value="VFK55576.1"/>
    <property type="molecule type" value="Genomic_DNA"/>
</dbReference>
<dbReference type="Pfam" id="PF00041">
    <property type="entry name" value="fn3"/>
    <property type="match status" value="1"/>
</dbReference>
<dbReference type="InterPro" id="IPR036116">
    <property type="entry name" value="FN3_sf"/>
</dbReference>
<evidence type="ECO:0000313" key="2">
    <source>
        <dbReference type="EMBL" id="VFK55576.1"/>
    </source>
</evidence>
<dbReference type="InterPro" id="IPR013783">
    <property type="entry name" value="Ig-like_fold"/>
</dbReference>
<evidence type="ECO:0000313" key="3">
    <source>
        <dbReference type="EMBL" id="VFK56218.1"/>
    </source>
</evidence>
<accession>A0A451A8X6</accession>
<sequence length="167" mass="17929">MRLLDDCVKARETAIAAHAAAEEATDAKNRVNRVMTSLMEVMRSEIRYAENEVNFDDAKLKLIGWSGRKARDHLAALGQARSLSVSHQGAGSLTLAWKKPSDGGAVAAYKVLRWERAAGGEWTDAGVATEKTIDLSGQERGKELEYCVAAINKAGAGEESNSVAVVL</sequence>
<dbReference type="AlphaFoldDB" id="A0A451A8X6"/>
<protein>
    <submittedName>
        <fullName evidence="4">Fibronectin type III domain-containing protein</fullName>
    </submittedName>
</protein>
<dbReference type="PROSITE" id="PS50853">
    <property type="entry name" value="FN3"/>
    <property type="match status" value="1"/>
</dbReference>
<reference evidence="4" key="1">
    <citation type="submission" date="2019-02" db="EMBL/GenBank/DDBJ databases">
        <authorList>
            <person name="Gruber-Vodicka R. H."/>
            <person name="Seah K. B. B."/>
        </authorList>
    </citation>
    <scope>NUCLEOTIDE SEQUENCE</scope>
    <source>
        <strain evidence="2">BECK_BY1</strain>
        <strain evidence="4">BECK_BY2</strain>
        <strain evidence="3">BECK_BY3</strain>
    </source>
</reference>
<dbReference type="Gene3D" id="2.60.40.10">
    <property type="entry name" value="Immunoglobulins"/>
    <property type="match status" value="1"/>
</dbReference>